<organism evidence="2 3">
    <name type="scientific">Psychromonas arctica</name>
    <dbReference type="NCBI Taxonomy" id="168275"/>
    <lineage>
        <taxon>Bacteria</taxon>
        <taxon>Pseudomonadati</taxon>
        <taxon>Pseudomonadota</taxon>
        <taxon>Gammaproteobacteria</taxon>
        <taxon>Alteromonadales</taxon>
        <taxon>Psychromonadaceae</taxon>
        <taxon>Psychromonas</taxon>
    </lineage>
</organism>
<keyword evidence="1" id="KW-0472">Membrane</keyword>
<comment type="caution">
    <text evidence="2">The sequence shown here is derived from an EMBL/GenBank/DDBJ whole genome shotgun (WGS) entry which is preliminary data.</text>
</comment>
<dbReference type="EMBL" id="JBAKBA010000035">
    <property type="protein sequence ID" value="MEL0660199.1"/>
    <property type="molecule type" value="Genomic_DNA"/>
</dbReference>
<name>A0ABU9HE67_9GAMM</name>
<evidence type="ECO:0000313" key="3">
    <source>
        <dbReference type="Proteomes" id="UP001366060"/>
    </source>
</evidence>
<sequence length="69" mass="7961">MFELLALLMSAFVLFMFGISILSLGVIAFIMIACFIFIGALSFILKFGIWILAAYLIYYYFFQHNKDKS</sequence>
<gene>
    <name evidence="2" type="ORF">V6255_13760</name>
</gene>
<protein>
    <submittedName>
        <fullName evidence="2">Uncharacterized protein</fullName>
    </submittedName>
</protein>
<proteinExistence type="predicted"/>
<feature type="transmembrane region" description="Helical" evidence="1">
    <location>
        <begin position="44"/>
        <end position="62"/>
    </location>
</feature>
<accession>A0ABU9HE67</accession>
<feature type="transmembrane region" description="Helical" evidence="1">
    <location>
        <begin position="12"/>
        <end position="38"/>
    </location>
</feature>
<dbReference type="RefSeq" id="WP_025565347.1">
    <property type="nucleotide sequence ID" value="NZ_JBAKBA010000035.1"/>
</dbReference>
<reference evidence="2 3" key="1">
    <citation type="submission" date="2024-02" db="EMBL/GenBank/DDBJ databases">
        <title>Bacteria isolated from the canopy kelp, Nereocystis luetkeana.</title>
        <authorList>
            <person name="Pfister C.A."/>
            <person name="Younker I.T."/>
            <person name="Light S.H."/>
        </authorList>
    </citation>
    <scope>NUCLEOTIDE SEQUENCE [LARGE SCALE GENOMIC DNA]</scope>
    <source>
        <strain evidence="2 3">TI.2.07</strain>
    </source>
</reference>
<evidence type="ECO:0000256" key="1">
    <source>
        <dbReference type="SAM" id="Phobius"/>
    </source>
</evidence>
<keyword evidence="3" id="KW-1185">Reference proteome</keyword>
<dbReference type="Proteomes" id="UP001366060">
    <property type="component" value="Unassembled WGS sequence"/>
</dbReference>
<keyword evidence="1" id="KW-1133">Transmembrane helix</keyword>
<evidence type="ECO:0000313" key="2">
    <source>
        <dbReference type="EMBL" id="MEL0660199.1"/>
    </source>
</evidence>
<keyword evidence="1" id="KW-0812">Transmembrane</keyword>